<protein>
    <submittedName>
        <fullName evidence="2">Cnn_1N domain-containing protein</fullName>
    </submittedName>
</protein>
<reference evidence="2" key="1">
    <citation type="submission" date="2020-12" db="UniProtKB">
        <authorList>
            <consortium name="WormBaseParasite"/>
        </authorList>
    </citation>
    <scope>IDENTIFICATION</scope>
    <source>
        <strain evidence="2">MHco3</strain>
    </source>
</reference>
<proteinExistence type="predicted"/>
<dbReference type="WBParaSite" id="HCON_00189794-00001">
    <property type="protein sequence ID" value="HCON_00189794-00001"/>
    <property type="gene ID" value="HCON_00189794"/>
</dbReference>
<dbReference type="Proteomes" id="UP000025227">
    <property type="component" value="Unplaced"/>
</dbReference>
<keyword evidence="1" id="KW-1185">Reference proteome</keyword>
<dbReference type="AlphaFoldDB" id="A0A7I4Z518"/>
<accession>A0A7I4Z518</accession>
<organism evidence="1 2">
    <name type="scientific">Haemonchus contortus</name>
    <name type="common">Barber pole worm</name>
    <dbReference type="NCBI Taxonomy" id="6289"/>
    <lineage>
        <taxon>Eukaryota</taxon>
        <taxon>Metazoa</taxon>
        <taxon>Ecdysozoa</taxon>
        <taxon>Nematoda</taxon>
        <taxon>Chromadorea</taxon>
        <taxon>Rhabditida</taxon>
        <taxon>Rhabditina</taxon>
        <taxon>Rhabditomorpha</taxon>
        <taxon>Strongyloidea</taxon>
        <taxon>Trichostrongylidae</taxon>
        <taxon>Haemonchus</taxon>
    </lineage>
</organism>
<name>A0A7I4Z518_HAECO</name>
<sequence>MDFQQCDNITSDLFEDEESVVTTTLFQDLSVSNLAAGVARTPAPNPPNFCGAEPAIGRLSLSQPELPINSTPPTRAARLNISSKPTCSLLDEPPLPFRVLLKETFEENKHLREEIAVLKSKLDVERYKVAESKSITSKTIPRTHYY</sequence>
<evidence type="ECO:0000313" key="1">
    <source>
        <dbReference type="Proteomes" id="UP000025227"/>
    </source>
</evidence>
<evidence type="ECO:0000313" key="2">
    <source>
        <dbReference type="WBParaSite" id="HCON_00189794-00001"/>
    </source>
</evidence>